<dbReference type="InterPro" id="IPR004556">
    <property type="entry name" value="HemK-like"/>
</dbReference>
<dbReference type="GO" id="GO:0005829">
    <property type="term" value="C:cytosol"/>
    <property type="evidence" value="ECO:0007669"/>
    <property type="project" value="TreeGrafter"/>
</dbReference>
<evidence type="ECO:0000259" key="4">
    <source>
        <dbReference type="Pfam" id="PF05175"/>
    </source>
</evidence>
<keyword evidence="5" id="KW-0687">Ribonucleoprotein</keyword>
<dbReference type="NCBIfam" id="TIGR00536">
    <property type="entry name" value="hemK_fam"/>
    <property type="match status" value="1"/>
</dbReference>
<dbReference type="NCBIfam" id="TIGR03533">
    <property type="entry name" value="L3_gln_methyl"/>
    <property type="match status" value="1"/>
</dbReference>
<dbReference type="InterPro" id="IPR007848">
    <property type="entry name" value="Small_mtfrase_dom"/>
</dbReference>
<keyword evidence="2 5" id="KW-0808">Transferase</keyword>
<evidence type="ECO:0000313" key="6">
    <source>
        <dbReference type="Proteomes" id="UP000321933"/>
    </source>
</evidence>
<evidence type="ECO:0000256" key="3">
    <source>
        <dbReference type="ARBA" id="ARBA00022691"/>
    </source>
</evidence>
<comment type="caution">
    <text evidence="5">The sequence shown here is derived from an EMBL/GenBank/DDBJ whole genome shotgun (WGS) entry which is preliminary data.</text>
</comment>
<dbReference type="GO" id="GO:0036009">
    <property type="term" value="F:protein-glutamine N-methyltransferase activity"/>
    <property type="evidence" value="ECO:0007669"/>
    <property type="project" value="InterPro"/>
</dbReference>
<sequence>MHTVNDALEYCAQALDSAGVCFGHGCDNAWDEAVQLVLMAMDLPVDADDSVLPLPVDSARRKRIEGWLTRRIEERVPLPYLTGRAWFAGLELRCDERAIVPRSPLGELILDDYAPWYEGPPPRRVLDLCCGGGAIGLAAAHYGAECVVDLLDLDTEALALAQENCVQLGLQGRVECLASDLFSAVSGRRYDIILSNPPYVDAADLASMPAEYHHEPELSLGSGADGLDITRRILAAAEHYLEPHGLLVVEVGNSWEALEAAYPRVPFTWLEFEHGGHGVFALGARELHAYRKELTG</sequence>
<dbReference type="InterPro" id="IPR017127">
    <property type="entry name" value="Ribosome_uL3_MTase"/>
</dbReference>
<dbReference type="RefSeq" id="WP_148064634.1">
    <property type="nucleotide sequence ID" value="NZ_VRYZ01000005.1"/>
</dbReference>
<proteinExistence type="predicted"/>
<keyword evidence="1 5" id="KW-0489">Methyltransferase</keyword>
<evidence type="ECO:0000313" key="5">
    <source>
        <dbReference type="EMBL" id="TXS90978.1"/>
    </source>
</evidence>
<protein>
    <submittedName>
        <fullName evidence="5">50S ribosomal protein L3 N(5)-glutamine methyltransferase</fullName>
        <ecNumber evidence="5">2.1.1.298</ecNumber>
    </submittedName>
</protein>
<dbReference type="PROSITE" id="PS00092">
    <property type="entry name" value="N6_MTASE"/>
    <property type="match status" value="1"/>
</dbReference>
<keyword evidence="6" id="KW-1185">Reference proteome</keyword>
<name>A0A5C8ZR78_9GAMM</name>
<dbReference type="EMBL" id="VRYZ01000005">
    <property type="protein sequence ID" value="TXS90978.1"/>
    <property type="molecule type" value="Genomic_DNA"/>
</dbReference>
<gene>
    <name evidence="5" type="primary">prmB</name>
    <name evidence="5" type="ORF">FVW59_12225</name>
</gene>
<dbReference type="GO" id="GO:0003676">
    <property type="term" value="F:nucleic acid binding"/>
    <property type="evidence" value="ECO:0007669"/>
    <property type="project" value="InterPro"/>
</dbReference>
<dbReference type="GO" id="GO:0032259">
    <property type="term" value="P:methylation"/>
    <property type="evidence" value="ECO:0007669"/>
    <property type="project" value="UniProtKB-KW"/>
</dbReference>
<dbReference type="PANTHER" id="PTHR47806:SF1">
    <property type="entry name" value="RIBOSOMAL PROTEIN UL3 GLUTAMINE METHYLTRANSFERASE"/>
    <property type="match status" value="1"/>
</dbReference>
<dbReference type="CDD" id="cd02440">
    <property type="entry name" value="AdoMet_MTases"/>
    <property type="match status" value="1"/>
</dbReference>
<dbReference type="EC" id="2.1.1.298" evidence="5"/>
<reference evidence="5 6" key="1">
    <citation type="submission" date="2019-08" db="EMBL/GenBank/DDBJ databases">
        <title>Parahaliea maris sp. nov., isolated from the surface seawater.</title>
        <authorList>
            <person name="Liu Y."/>
        </authorList>
    </citation>
    <scope>NUCLEOTIDE SEQUENCE [LARGE SCALE GENOMIC DNA]</scope>
    <source>
        <strain evidence="5 6">S2-26</strain>
    </source>
</reference>
<dbReference type="InterPro" id="IPR029063">
    <property type="entry name" value="SAM-dependent_MTases_sf"/>
</dbReference>
<dbReference type="Pfam" id="PF05175">
    <property type="entry name" value="MTS"/>
    <property type="match status" value="1"/>
</dbReference>
<dbReference type="InterPro" id="IPR002052">
    <property type="entry name" value="DNA_methylase_N6_adenine_CS"/>
</dbReference>
<dbReference type="AlphaFoldDB" id="A0A5C8ZR78"/>
<dbReference type="SUPFAM" id="SSF53335">
    <property type="entry name" value="S-adenosyl-L-methionine-dependent methyltransferases"/>
    <property type="match status" value="1"/>
</dbReference>
<evidence type="ECO:0000256" key="1">
    <source>
        <dbReference type="ARBA" id="ARBA00022603"/>
    </source>
</evidence>
<dbReference type="PIRSF" id="PIRSF037167">
    <property type="entry name" value="Mtase_YfcB_prd"/>
    <property type="match status" value="1"/>
</dbReference>
<accession>A0A5C8ZR78</accession>
<dbReference type="OrthoDB" id="9800643at2"/>
<dbReference type="Gene3D" id="1.10.8.10">
    <property type="entry name" value="DNA helicase RuvA subunit, C-terminal domain"/>
    <property type="match status" value="1"/>
</dbReference>
<dbReference type="PANTHER" id="PTHR47806">
    <property type="entry name" value="50S RIBOSOMAL PROTEIN L3 GLUTAMINE METHYLTRANSFERASE"/>
    <property type="match status" value="1"/>
</dbReference>
<evidence type="ECO:0000256" key="2">
    <source>
        <dbReference type="ARBA" id="ARBA00022679"/>
    </source>
</evidence>
<dbReference type="Proteomes" id="UP000321933">
    <property type="component" value="Unassembled WGS sequence"/>
</dbReference>
<feature type="domain" description="Methyltransferase small" evidence="4">
    <location>
        <begin position="123"/>
        <end position="204"/>
    </location>
</feature>
<dbReference type="GO" id="GO:0005840">
    <property type="term" value="C:ribosome"/>
    <property type="evidence" value="ECO:0007669"/>
    <property type="project" value="UniProtKB-KW"/>
</dbReference>
<keyword evidence="3" id="KW-0949">S-adenosyl-L-methionine</keyword>
<organism evidence="5 6">
    <name type="scientific">Parahaliea aestuarii</name>
    <dbReference type="NCBI Taxonomy" id="1852021"/>
    <lineage>
        <taxon>Bacteria</taxon>
        <taxon>Pseudomonadati</taxon>
        <taxon>Pseudomonadota</taxon>
        <taxon>Gammaproteobacteria</taxon>
        <taxon>Cellvibrionales</taxon>
        <taxon>Halieaceae</taxon>
        <taxon>Parahaliea</taxon>
    </lineage>
</organism>
<keyword evidence="5" id="KW-0689">Ribosomal protein</keyword>
<dbReference type="Gene3D" id="3.40.50.150">
    <property type="entry name" value="Vaccinia Virus protein VP39"/>
    <property type="match status" value="1"/>
</dbReference>